<dbReference type="AlphaFoldDB" id="A7TAF0"/>
<dbReference type="CDD" id="cd18498">
    <property type="entry name" value="BACK_RCBTB1_2"/>
    <property type="match status" value="1"/>
</dbReference>
<organism evidence="1 2">
    <name type="scientific">Nematostella vectensis</name>
    <name type="common">Starlet sea anemone</name>
    <dbReference type="NCBI Taxonomy" id="45351"/>
    <lineage>
        <taxon>Eukaryota</taxon>
        <taxon>Metazoa</taxon>
        <taxon>Cnidaria</taxon>
        <taxon>Anthozoa</taxon>
        <taxon>Hexacorallia</taxon>
        <taxon>Actiniaria</taxon>
        <taxon>Edwardsiidae</taxon>
        <taxon>Nematostella</taxon>
    </lineage>
</organism>
<dbReference type="PhylomeDB" id="A7TAF0"/>
<sequence length="90" mass="10063">GLLDLANSYCESHLKQLCERIIKQGITVENAAMLMAAAIKYEAKKLEDFCFQFCVNHLTAVTQTDAFAHLDDVTVKNFIKRAGNCGAFKY</sequence>
<reference evidence="1 2" key="1">
    <citation type="journal article" date="2007" name="Science">
        <title>Sea anemone genome reveals ancestral eumetazoan gene repertoire and genomic organization.</title>
        <authorList>
            <person name="Putnam N.H."/>
            <person name="Srivastava M."/>
            <person name="Hellsten U."/>
            <person name="Dirks B."/>
            <person name="Chapman J."/>
            <person name="Salamov A."/>
            <person name="Terry A."/>
            <person name="Shapiro H."/>
            <person name="Lindquist E."/>
            <person name="Kapitonov V.V."/>
            <person name="Jurka J."/>
            <person name="Genikhovich G."/>
            <person name="Grigoriev I.V."/>
            <person name="Lucas S.M."/>
            <person name="Steele R.E."/>
            <person name="Finnerty J.R."/>
            <person name="Technau U."/>
            <person name="Martindale M.Q."/>
            <person name="Rokhsar D.S."/>
        </authorList>
    </citation>
    <scope>NUCLEOTIDE SEQUENCE [LARGE SCALE GENOMIC DNA]</scope>
    <source>
        <strain evidence="2">CH2 X CH6</strain>
    </source>
</reference>
<dbReference type="Proteomes" id="UP000001593">
    <property type="component" value="Unassembled WGS sequence"/>
</dbReference>
<protein>
    <submittedName>
        <fullName evidence="1">Uncharacterized protein</fullName>
    </submittedName>
</protein>
<dbReference type="Gene3D" id="3.30.710.10">
    <property type="entry name" value="Potassium Channel Kv1.1, Chain A"/>
    <property type="match status" value="1"/>
</dbReference>
<proteinExistence type="predicted"/>
<accession>A7TAF0</accession>
<evidence type="ECO:0000313" key="1">
    <source>
        <dbReference type="EMBL" id="EDO27021.1"/>
    </source>
</evidence>
<dbReference type="eggNOG" id="KOG1426">
    <property type="taxonomic scope" value="Eukaryota"/>
</dbReference>
<dbReference type="HOGENOM" id="CLU_2447017_0_0_1"/>
<name>A7TAF0_NEMVE</name>
<dbReference type="InterPro" id="IPR011333">
    <property type="entry name" value="SKP1/BTB/POZ_sf"/>
</dbReference>
<gene>
    <name evidence="1" type="ORF">NEMVEDRAFT_v1g152288</name>
</gene>
<evidence type="ECO:0000313" key="2">
    <source>
        <dbReference type="Proteomes" id="UP000001593"/>
    </source>
</evidence>
<feature type="non-terminal residue" evidence="1">
    <location>
        <position position="90"/>
    </location>
</feature>
<keyword evidence="2" id="KW-1185">Reference proteome</keyword>
<dbReference type="STRING" id="45351.A7TAF0"/>
<dbReference type="InParanoid" id="A7TAF0"/>
<dbReference type="EMBL" id="DS474064">
    <property type="protein sequence ID" value="EDO27021.1"/>
    <property type="molecule type" value="Genomic_DNA"/>
</dbReference>